<proteinExistence type="predicted"/>
<sequence>LQKNAENLMDSIENKWRGLKRGMQTKKPYKKNTNHAINVLLTYKAERTLEHLVTMDKIQGRRNRGEREDVG</sequence>
<accession>A0A0B7BMR8</accession>
<protein>
    <submittedName>
        <fullName evidence="1">Uncharacterized protein</fullName>
    </submittedName>
</protein>
<name>A0A0B7BMR8_9EUPU</name>
<dbReference type="EMBL" id="HACG01047347">
    <property type="protein sequence ID" value="CEK94212.1"/>
    <property type="molecule type" value="Transcribed_RNA"/>
</dbReference>
<reference evidence="1" key="1">
    <citation type="submission" date="2014-12" db="EMBL/GenBank/DDBJ databases">
        <title>Insight into the proteome of Arion vulgaris.</title>
        <authorList>
            <person name="Aradska J."/>
            <person name="Bulat T."/>
            <person name="Smidak R."/>
            <person name="Sarate P."/>
            <person name="Gangsoo J."/>
            <person name="Sialana F."/>
            <person name="Bilban M."/>
            <person name="Lubec G."/>
        </authorList>
    </citation>
    <scope>NUCLEOTIDE SEQUENCE</scope>
    <source>
        <tissue evidence="1">Skin</tissue>
    </source>
</reference>
<feature type="non-terminal residue" evidence="1">
    <location>
        <position position="1"/>
    </location>
</feature>
<gene>
    <name evidence="1" type="primary">ORF199680</name>
</gene>
<dbReference type="AlphaFoldDB" id="A0A0B7BMR8"/>
<organism evidence="1">
    <name type="scientific">Arion vulgaris</name>
    <dbReference type="NCBI Taxonomy" id="1028688"/>
    <lineage>
        <taxon>Eukaryota</taxon>
        <taxon>Metazoa</taxon>
        <taxon>Spiralia</taxon>
        <taxon>Lophotrochozoa</taxon>
        <taxon>Mollusca</taxon>
        <taxon>Gastropoda</taxon>
        <taxon>Heterobranchia</taxon>
        <taxon>Euthyneura</taxon>
        <taxon>Panpulmonata</taxon>
        <taxon>Eupulmonata</taxon>
        <taxon>Stylommatophora</taxon>
        <taxon>Helicina</taxon>
        <taxon>Arionoidea</taxon>
        <taxon>Arionidae</taxon>
        <taxon>Arion</taxon>
    </lineage>
</organism>
<evidence type="ECO:0000313" key="1">
    <source>
        <dbReference type="EMBL" id="CEK94212.1"/>
    </source>
</evidence>